<dbReference type="EMBL" id="JAUCQJ010000004">
    <property type="protein sequence ID" value="MDQ8749964.1"/>
    <property type="molecule type" value="Genomic_DNA"/>
</dbReference>
<evidence type="ECO:0000313" key="2">
    <source>
        <dbReference type="Proteomes" id="UP001239265"/>
    </source>
</evidence>
<dbReference type="AlphaFoldDB" id="A0ABD5B7V8"/>
<accession>A0ABD5B7V8</accession>
<name>A0ABD5B7V8_ELIMR</name>
<sequence>MASKQLNFFITPEEHNRINNMILEKGIVVLLNQNINSTIEFKILNHLPPMNSNIFQIYLSTTNFLDRIIINSVDEQMYYFNIDESYLLEFNLGGFYSDDDSFLRRARFYYVKSFYNKYDNLEKKSNSFCEWCDSVIRDFKKEFLKRHANDKDFFYSQSAINWIEENNAVETGGGLGWKRS</sequence>
<proteinExistence type="predicted"/>
<dbReference type="RefSeq" id="WP_309047001.1">
    <property type="nucleotide sequence ID" value="NZ_JAUCQJ010000004.1"/>
</dbReference>
<evidence type="ECO:0000313" key="1">
    <source>
        <dbReference type="EMBL" id="MDQ8749964.1"/>
    </source>
</evidence>
<protein>
    <submittedName>
        <fullName evidence="1">Uncharacterized protein</fullName>
    </submittedName>
</protein>
<organism evidence="1 2">
    <name type="scientific">Elizabethkingia miricola</name>
    <name type="common">Chryseobacterium miricola</name>
    <dbReference type="NCBI Taxonomy" id="172045"/>
    <lineage>
        <taxon>Bacteria</taxon>
        <taxon>Pseudomonadati</taxon>
        <taxon>Bacteroidota</taxon>
        <taxon>Flavobacteriia</taxon>
        <taxon>Flavobacteriales</taxon>
        <taxon>Weeksellaceae</taxon>
        <taxon>Elizabethkingia</taxon>
    </lineage>
</organism>
<dbReference type="Proteomes" id="UP001239265">
    <property type="component" value="Unassembled WGS sequence"/>
</dbReference>
<reference evidence="1 2" key="1">
    <citation type="submission" date="2023-06" db="EMBL/GenBank/DDBJ databases">
        <title>Nosocomial Elizabethkingia miricola genome.</title>
        <authorList>
            <person name="Morgado S."/>
            <person name="Fonseca E."/>
            <person name="Freitas F."/>
            <person name="Vicente A.C."/>
        </authorList>
    </citation>
    <scope>NUCLEOTIDE SEQUENCE [LARGE SCALE GENOMIC DNA]</scope>
    <source>
        <strain evidence="1 2">EM15</strain>
    </source>
</reference>
<gene>
    <name evidence="1" type="ORF">QT385_15015</name>
</gene>
<comment type="caution">
    <text evidence="1">The sequence shown here is derived from an EMBL/GenBank/DDBJ whole genome shotgun (WGS) entry which is preliminary data.</text>
</comment>